<accession>A0AAN1QPA0</accession>
<gene>
    <name evidence="1" type="ORF">DOP62_09780</name>
</gene>
<organism evidence="1 2">
    <name type="scientific">Synechococcus elongatus PCC 11801</name>
    <dbReference type="NCBI Taxonomy" id="2219813"/>
    <lineage>
        <taxon>Bacteria</taxon>
        <taxon>Bacillati</taxon>
        <taxon>Cyanobacteriota</taxon>
        <taxon>Cyanophyceae</taxon>
        <taxon>Synechococcales</taxon>
        <taxon>Synechococcaceae</taxon>
        <taxon>Synechococcus</taxon>
    </lineage>
</organism>
<name>A0AAN1QPA0_SYNEL</name>
<dbReference type="Proteomes" id="UP000267249">
    <property type="component" value="Chromosome"/>
</dbReference>
<dbReference type="RefSeq" id="WP_208673341.1">
    <property type="nucleotide sequence ID" value="NZ_CP030139.2"/>
</dbReference>
<dbReference type="InterPro" id="IPR016837">
    <property type="entry name" value="Uncharacterised_Ycf55_cyanobac"/>
</dbReference>
<dbReference type="PIRSF" id="PIRSF026434">
    <property type="entry name" value="RR_ycf55_prd"/>
    <property type="match status" value="1"/>
</dbReference>
<evidence type="ECO:0000313" key="2">
    <source>
        <dbReference type="Proteomes" id="UP000267249"/>
    </source>
</evidence>
<evidence type="ECO:0000313" key="1">
    <source>
        <dbReference type="EMBL" id="AZB72972.1"/>
    </source>
</evidence>
<dbReference type="InterPro" id="IPR022552">
    <property type="entry name" value="UPF_Ycf55"/>
</dbReference>
<protein>
    <submittedName>
        <fullName evidence="1">DUF3685 domain-containing protein</fullName>
    </submittedName>
</protein>
<dbReference type="EMBL" id="CP030139">
    <property type="protein sequence ID" value="AZB72972.1"/>
    <property type="molecule type" value="Genomic_DNA"/>
</dbReference>
<reference evidence="1 2" key="1">
    <citation type="journal article" date="2018" name="Sci. Rep.">
        <title>Genome Features and Biochemical Characteristics of a Robust, Fast Growing and Naturally Transformable Cyanobacterium Synechococcus elongatus PCC 11801 Isolated from India.</title>
        <authorList>
            <person name="Jaiswal D."/>
            <person name="Sengupta A."/>
            <person name="Sohoni S."/>
            <person name="Sengupta S."/>
            <person name="Phadnavis A.G."/>
            <person name="Pakrasi H.B."/>
            <person name="Wangikar P.P."/>
        </authorList>
    </citation>
    <scope>NUCLEOTIDE SEQUENCE [LARGE SCALE GENOMIC DNA]</scope>
    <source>
        <strain evidence="1 2">PCC 11801</strain>
    </source>
</reference>
<proteinExistence type="predicted"/>
<dbReference type="AlphaFoldDB" id="A0AAN1QPA0"/>
<sequence>MALPLSVKVVGDSPLLRLGLEAGITDRSDLQLTPPDGTVAPDVVLWVAAQPLDAQEALRWRSQYPETPILAILSLPQRSQLSMLQTLGIEGAWAISSDFDDLEATLRQIVAGQTRWPLPQDIRSTPVPPLGFFQWLHQSSLVQIDSQLLAIEGQLRHPDWSWLDRTFMMGRRRELKAARVLMDWLWNGGQATPLLALAQPPAPAADPLTLSPTARRIRDRQHLQVLLWDHLTERLQQPLTNLTGRPLELDILRRDRQRELLAIILRRLNDLIADLQFSQLSAEQIVEKLPQLHQDLWQHSLSDFYGRYRDLQIDSTKIELASRLRDEWPRLAPDLAARLHGDRQLLLTLVHGLPVMIDGTAYPLEAPEAQTRLQLLLENLLLRLGNAVVQPLLNCFAEVTAIKQEFYDAQHLSNRELTRFRNQLNWADRWEQLLDTPRSIYESQWPLLYFTAEGIDRCQVYAPREQELQQLSGVQQTITLVLEARDAIAPQVSNLIRWLGSGVVFVLTQLIGRGIGLVGRGVLQGIGNAWQPDRRLKGDR</sequence>
<dbReference type="Pfam" id="PF12452">
    <property type="entry name" value="DUF3685"/>
    <property type="match status" value="1"/>
</dbReference>